<dbReference type="OrthoDB" id="6761907at2759"/>
<evidence type="ECO:0000256" key="1">
    <source>
        <dbReference type="SAM" id="SignalP"/>
    </source>
</evidence>
<organism evidence="2">
    <name type="scientific">Ampulex compressa</name>
    <name type="common">Emerald cockroach wasp</name>
    <dbReference type="NCBI Taxonomy" id="860918"/>
    <lineage>
        <taxon>Eukaryota</taxon>
        <taxon>Metazoa</taxon>
        <taxon>Ecdysozoa</taxon>
        <taxon>Arthropoda</taxon>
        <taxon>Hexapoda</taxon>
        <taxon>Insecta</taxon>
        <taxon>Pterygota</taxon>
        <taxon>Neoptera</taxon>
        <taxon>Endopterygota</taxon>
        <taxon>Hymenoptera</taxon>
        <taxon>Apocrita</taxon>
        <taxon>Aculeata</taxon>
        <taxon>Apoidea</taxon>
        <taxon>Ampulicidae</taxon>
        <taxon>Ampulicini</taxon>
        <taxon>Ampulex</taxon>
    </lineage>
</organism>
<accession>A0A1W6EW53</accession>
<evidence type="ECO:0000313" key="2">
    <source>
        <dbReference type="EMBL" id="ARK19956.1"/>
    </source>
</evidence>
<feature type="chain" id="PRO_5012325826" evidence="1">
    <location>
        <begin position="19"/>
        <end position="92"/>
    </location>
</feature>
<sequence length="92" mass="10162">MKRFVLLAILLVVYPSQEISLFYNCPENVTSDPNYANHCLHVSCKNDSSISVLGCPLSSCIPGDELYQTEDDLTKVYPACCGGPVCRDRSRS</sequence>
<proteinExistence type="evidence at transcript level"/>
<keyword evidence="1" id="KW-0732">Signal</keyword>
<feature type="signal peptide" evidence="1">
    <location>
        <begin position="1"/>
        <end position="18"/>
    </location>
</feature>
<name>A0A1W6EW53_AMPCP</name>
<protein>
    <submittedName>
        <fullName evidence="2">Venom protein</fullName>
    </submittedName>
</protein>
<dbReference type="AlphaFoldDB" id="A0A1W6EW53"/>
<dbReference type="EMBL" id="KY563547">
    <property type="protein sequence ID" value="ARK19956.1"/>
    <property type="molecule type" value="mRNA"/>
</dbReference>
<reference evidence="2" key="1">
    <citation type="submission" date="2017-02" db="EMBL/GenBank/DDBJ databases">
        <title>Parasitoid Jewel Wasp Mounts Multi-Pronged Neurochemical Attack to Hijack a Host Brain.</title>
        <authorList>
            <person name="Arvidson R.S."/>
            <person name="Kaiser M."/>
            <person name="Libersat F."/>
            <person name="Adams M.E."/>
        </authorList>
    </citation>
    <scope>NUCLEOTIDE SEQUENCE</scope>
    <source>
        <strain evidence="2">174</strain>
    </source>
</reference>